<dbReference type="EC" id="4.2.1.10" evidence="5 7"/>
<name>A0ABT7QK23_9GAMM</name>
<keyword evidence="7" id="KW-0057">Aromatic amino acid biosynthesis</keyword>
<evidence type="ECO:0000256" key="5">
    <source>
        <dbReference type="ARBA" id="ARBA00012060"/>
    </source>
</evidence>
<comment type="catalytic activity">
    <reaction evidence="1 7">
        <text>3-dehydroquinate = 3-dehydroshikimate + H2O</text>
        <dbReference type="Rhea" id="RHEA:21096"/>
        <dbReference type="ChEBI" id="CHEBI:15377"/>
        <dbReference type="ChEBI" id="CHEBI:16630"/>
        <dbReference type="ChEBI" id="CHEBI:32364"/>
        <dbReference type="EC" id="4.2.1.10"/>
    </reaction>
</comment>
<feature type="binding site" evidence="7">
    <location>
        <position position="80"/>
    </location>
    <ligand>
        <name>substrate</name>
    </ligand>
</feature>
<evidence type="ECO:0000256" key="2">
    <source>
        <dbReference type="ARBA" id="ARBA00004902"/>
    </source>
</evidence>
<evidence type="ECO:0000313" key="8">
    <source>
        <dbReference type="EMBL" id="MDM5146962.1"/>
    </source>
</evidence>
<evidence type="ECO:0000256" key="4">
    <source>
        <dbReference type="ARBA" id="ARBA00011193"/>
    </source>
</evidence>
<sequence>MKNSEKLKKILVISGPNISFLGADETSIDEQIFLKEIHSTLNSIGSEFNVEVVCVQFDQEKETIDCLQKATDAFRGIIINAGILARNGYALRNAIEALAVPCVEVFVSNVHASEECRHQSVIASACVGVIGGFGIKSYILALQALVHLREV</sequence>
<dbReference type="HAMAP" id="MF_00169">
    <property type="entry name" value="AroQ"/>
    <property type="match status" value="1"/>
</dbReference>
<comment type="caution">
    <text evidence="7">Lacks conserved residue(s) required for the propagation of feature annotation.</text>
</comment>
<dbReference type="SUPFAM" id="SSF52304">
    <property type="entry name" value="Type II 3-dehydroquinate dehydratase"/>
    <property type="match status" value="1"/>
</dbReference>
<dbReference type="NCBIfam" id="NF003807">
    <property type="entry name" value="PRK05395.1-4"/>
    <property type="match status" value="1"/>
</dbReference>
<evidence type="ECO:0000256" key="3">
    <source>
        <dbReference type="ARBA" id="ARBA00011037"/>
    </source>
</evidence>
<comment type="caution">
    <text evidence="8">The sequence shown here is derived from an EMBL/GenBank/DDBJ whole genome shotgun (WGS) entry which is preliminary data.</text>
</comment>
<keyword evidence="6 7" id="KW-0456">Lyase</keyword>
<accession>A0ABT7QK23</accession>
<dbReference type="PANTHER" id="PTHR21272:SF3">
    <property type="entry name" value="CATABOLIC 3-DEHYDROQUINASE"/>
    <property type="match status" value="1"/>
</dbReference>
<comment type="similarity">
    <text evidence="3 7">Belongs to the type-II 3-dehydroquinase family.</text>
</comment>
<comment type="subunit">
    <text evidence="4 7">Homododecamer.</text>
</comment>
<dbReference type="InterPro" id="IPR036441">
    <property type="entry name" value="DHquinase_II_sf"/>
</dbReference>
<reference evidence="8" key="2">
    <citation type="journal article" date="2023" name="Microbiome">
        <title>Synthase-selected sorting approach identifies a beta-lactone synthase in a nudibranch symbiotic bacterium.</title>
        <authorList>
            <person name="Dzunkova M."/>
            <person name="La Clair J.J."/>
            <person name="Tyml T."/>
            <person name="Doud D."/>
            <person name="Schulz F."/>
            <person name="Piquer-Esteban S."/>
            <person name="Porcel Sanchis D."/>
            <person name="Osborn A."/>
            <person name="Robinson D."/>
            <person name="Louie K.B."/>
            <person name="Bowen B.P."/>
            <person name="Bowers R.M."/>
            <person name="Lee J."/>
            <person name="Arnau V."/>
            <person name="Diaz-Villanueva W."/>
            <person name="Stepanauskas R."/>
            <person name="Gosliner T."/>
            <person name="Date S.V."/>
            <person name="Northen T.R."/>
            <person name="Cheng J.F."/>
            <person name="Burkart M.D."/>
            <person name="Woyke T."/>
        </authorList>
    </citation>
    <scope>NUCLEOTIDE SEQUENCE</scope>
    <source>
        <strain evidence="8">Df01</strain>
    </source>
</reference>
<organism evidence="8 9">
    <name type="scientific">Candidatus Doriopsillibacter californiensis</name>
    <dbReference type="NCBI Taxonomy" id="2970740"/>
    <lineage>
        <taxon>Bacteria</taxon>
        <taxon>Pseudomonadati</taxon>
        <taxon>Pseudomonadota</taxon>
        <taxon>Gammaproteobacteria</taxon>
        <taxon>Candidatus Tethybacterales</taxon>
        <taxon>Candidatus Persebacteraceae</taxon>
        <taxon>Candidatus Doriopsillibacter</taxon>
    </lineage>
</organism>
<dbReference type="Gene3D" id="3.40.50.9100">
    <property type="entry name" value="Dehydroquinase, class II"/>
    <property type="match status" value="1"/>
</dbReference>
<protein>
    <recommendedName>
        <fullName evidence="5 7">3-dehydroquinate dehydratase</fullName>
        <shortName evidence="7">3-dehydroquinase</shortName>
        <ecNumber evidence="5 7">4.2.1.10</ecNumber>
    </recommendedName>
    <alternativeName>
        <fullName evidence="7">Type II DHQase</fullName>
    </alternativeName>
</protein>
<feature type="binding site" evidence="7">
    <location>
        <begin position="107"/>
        <end position="108"/>
    </location>
    <ligand>
        <name>substrate</name>
    </ligand>
</feature>
<reference evidence="8" key="1">
    <citation type="submission" date="2022-08" db="EMBL/GenBank/DDBJ databases">
        <authorList>
            <person name="Dzunkova M."/>
            <person name="La Clair J."/>
            <person name="Tyml T."/>
            <person name="Doud D."/>
            <person name="Schulz F."/>
            <person name="Piquer S."/>
            <person name="Porcel Sanchis D."/>
            <person name="Osborn A."/>
            <person name="Robinson D."/>
            <person name="Louie K.B."/>
            <person name="Bowen B.P."/>
            <person name="Bowers R."/>
            <person name="Lee J."/>
            <person name="Arnau Llombart V."/>
            <person name="Diaz Villanueva W."/>
            <person name="Gosliner T."/>
            <person name="Northen T."/>
            <person name="Cheng J.-F."/>
            <person name="Burkart M.D."/>
            <person name="Woyke T."/>
        </authorList>
    </citation>
    <scope>NUCLEOTIDE SEQUENCE</scope>
    <source>
        <strain evidence="8">Df01</strain>
    </source>
</reference>
<dbReference type="Pfam" id="PF01220">
    <property type="entry name" value="DHquinase_II"/>
    <property type="match status" value="1"/>
</dbReference>
<gene>
    <name evidence="7" type="primary">aroQ</name>
    <name evidence="8" type="ORF">NQX30_00980</name>
</gene>
<dbReference type="PANTHER" id="PTHR21272">
    <property type="entry name" value="CATABOLIC 3-DEHYDROQUINASE"/>
    <property type="match status" value="1"/>
</dbReference>
<keyword evidence="7" id="KW-0028">Amino-acid biosynthesis</keyword>
<dbReference type="EMBL" id="JANQAO010000001">
    <property type="protein sequence ID" value="MDM5146962.1"/>
    <property type="molecule type" value="Genomic_DNA"/>
</dbReference>
<dbReference type="Proteomes" id="UP001168167">
    <property type="component" value="Unassembled WGS sequence"/>
</dbReference>
<keyword evidence="9" id="KW-1185">Reference proteome</keyword>
<evidence type="ECO:0000256" key="1">
    <source>
        <dbReference type="ARBA" id="ARBA00001864"/>
    </source>
</evidence>
<evidence type="ECO:0000256" key="6">
    <source>
        <dbReference type="ARBA" id="ARBA00023239"/>
    </source>
</evidence>
<comment type="pathway">
    <text evidence="2 7">Metabolic intermediate biosynthesis; chorismate biosynthesis; chorismate from D-erythrose 4-phosphate and phosphoenolpyruvate: step 3/7.</text>
</comment>
<evidence type="ECO:0000313" key="9">
    <source>
        <dbReference type="Proteomes" id="UP001168167"/>
    </source>
</evidence>
<dbReference type="PIRSF" id="PIRSF001399">
    <property type="entry name" value="DHquinase_II"/>
    <property type="match status" value="1"/>
</dbReference>
<dbReference type="GO" id="GO:0003855">
    <property type="term" value="F:3-dehydroquinate dehydratase activity"/>
    <property type="evidence" value="ECO:0007669"/>
    <property type="project" value="UniProtKB-EC"/>
</dbReference>
<feature type="binding site" evidence="7">
    <location>
        <position position="117"/>
    </location>
    <ligand>
        <name>substrate</name>
    </ligand>
</feature>
<proteinExistence type="inferred from homology"/>
<dbReference type="InterPro" id="IPR001874">
    <property type="entry name" value="DHquinase_II"/>
</dbReference>
<comment type="function">
    <text evidence="7">Catalyzes a trans-dehydration via an enolate intermediate.</text>
</comment>
<evidence type="ECO:0000256" key="7">
    <source>
        <dbReference type="HAMAP-Rule" id="MF_00169"/>
    </source>
</evidence>